<dbReference type="EMBL" id="CP024791">
    <property type="protein sequence ID" value="AUB43758.1"/>
    <property type="molecule type" value="Genomic_DNA"/>
</dbReference>
<keyword evidence="2" id="KW-1185">Reference proteome</keyword>
<evidence type="ECO:0000313" key="2">
    <source>
        <dbReference type="Proteomes" id="UP000232003"/>
    </source>
</evidence>
<gene>
    <name evidence="1" type="ORF">COO91_09948</name>
</gene>
<dbReference type="Proteomes" id="UP000232003">
    <property type="component" value="Plasmid pNFSY06"/>
</dbReference>
<sequence length="37" mass="4153">MPGKGFRKLIVLRSGIRIICNSQFAIAASLAYVFPKW</sequence>
<protein>
    <submittedName>
        <fullName evidence="1">Uncharacterized protein</fullName>
    </submittedName>
</protein>
<keyword evidence="1" id="KW-0614">Plasmid</keyword>
<proteinExistence type="predicted"/>
<evidence type="ECO:0000313" key="1">
    <source>
        <dbReference type="EMBL" id="AUB43758.1"/>
    </source>
</evidence>
<dbReference type="AlphaFoldDB" id="A0A2K8T7U0"/>
<accession>A0A2K8T7U0</accession>
<name>A0A2K8T7U0_9NOSO</name>
<dbReference type="KEGG" id="nfl:COO91_09948"/>
<organism evidence="1 2">
    <name type="scientific">Nostoc flagelliforme CCNUN1</name>
    <dbReference type="NCBI Taxonomy" id="2038116"/>
    <lineage>
        <taxon>Bacteria</taxon>
        <taxon>Bacillati</taxon>
        <taxon>Cyanobacteriota</taxon>
        <taxon>Cyanophyceae</taxon>
        <taxon>Nostocales</taxon>
        <taxon>Nostocaceae</taxon>
        <taxon>Nostoc</taxon>
    </lineage>
</organism>
<reference evidence="1 2" key="1">
    <citation type="submission" date="2017-11" db="EMBL/GenBank/DDBJ databases">
        <title>Complete genome of a free-living desiccation-tolerant cyanobacterium and its photosynthetic adaptation to extreme terrestrial habitat.</title>
        <authorList>
            <person name="Shang J."/>
        </authorList>
    </citation>
    <scope>NUCLEOTIDE SEQUENCE [LARGE SCALE GENOMIC DNA]</scope>
    <source>
        <strain evidence="1 2">CCNUN1</strain>
        <plasmid evidence="2">pnfsy06</plasmid>
    </source>
</reference>
<geneLocation type="plasmid" evidence="2">
    <name>pnfsy06</name>
</geneLocation>